<dbReference type="Gene3D" id="1.10.530.10">
    <property type="match status" value="1"/>
</dbReference>
<dbReference type="Pfam" id="PF01476">
    <property type="entry name" value="LysM"/>
    <property type="match status" value="2"/>
</dbReference>
<evidence type="ECO:0000259" key="5">
    <source>
        <dbReference type="PROSITE" id="PS51782"/>
    </source>
</evidence>
<dbReference type="SMART" id="SM00257">
    <property type="entry name" value="LysM"/>
    <property type="match status" value="2"/>
</dbReference>
<dbReference type="GO" id="GO:0004040">
    <property type="term" value="F:amidase activity"/>
    <property type="evidence" value="ECO:0007669"/>
    <property type="project" value="InterPro"/>
</dbReference>
<dbReference type="InterPro" id="IPR002901">
    <property type="entry name" value="MGlyc_endo_b_GlcNAc-like_dom"/>
</dbReference>
<reference evidence="6" key="1">
    <citation type="submission" date="2020-10" db="EMBL/GenBank/DDBJ databases">
        <authorList>
            <person name="Gilroy R."/>
        </authorList>
    </citation>
    <scope>NUCLEOTIDE SEQUENCE</scope>
    <source>
        <strain evidence="6">1383</strain>
    </source>
</reference>
<dbReference type="Proteomes" id="UP000824161">
    <property type="component" value="Unassembled WGS sequence"/>
</dbReference>
<dbReference type="EMBL" id="DVLY01000178">
    <property type="protein sequence ID" value="HIT98569.1"/>
    <property type="molecule type" value="Genomic_DNA"/>
</dbReference>
<dbReference type="CDD" id="cd00118">
    <property type="entry name" value="LysM"/>
    <property type="match status" value="2"/>
</dbReference>
<dbReference type="InterPro" id="IPR051056">
    <property type="entry name" value="Glycosyl_Hydrolase_73"/>
</dbReference>
<sequence length="318" mass="35918">MKGFLSFFLVAVSLLGLRGQNTSQAYRDYIEKYKDIAVRQMRSERIPASIILAQGLLESAAGTSFLAVEANNHFGIKCTSDWTGKSVRKDDDRRNECFRKYEQVEDSYRDHSAFLKRDRYASLYSLDPTDYQAWAKGLKAAGYATDPLYAEKLIRLIENYSLHELDLQGAEQGLVASADTARAGAVSSFSADRDAMYRHANKGMLYVVAFPGDTPWDIAQRFDVPLKKILDYNELRYDSQLIPGQYLFLVKKKTSGAEPFYTVAQGDTMYSIAQKLGMTVESLYAKNRIKAGVQPPVGTKLYLKRTIPRRLAVNDYNI</sequence>
<evidence type="ECO:0000256" key="4">
    <source>
        <dbReference type="ARBA" id="ARBA00032108"/>
    </source>
</evidence>
<dbReference type="SUPFAM" id="SSF54106">
    <property type="entry name" value="LysM domain"/>
    <property type="match status" value="2"/>
</dbReference>
<dbReference type="InterPro" id="IPR018392">
    <property type="entry name" value="LysM"/>
</dbReference>
<evidence type="ECO:0000256" key="1">
    <source>
        <dbReference type="ARBA" id="ARBA00022529"/>
    </source>
</evidence>
<proteinExistence type="predicted"/>
<dbReference type="AlphaFoldDB" id="A0A9D1KUL4"/>
<dbReference type="GO" id="GO:0031640">
    <property type="term" value="P:killing of cells of another organism"/>
    <property type="evidence" value="ECO:0007669"/>
    <property type="project" value="UniProtKB-KW"/>
</dbReference>
<keyword evidence="2" id="KW-0081">Bacteriolytic enzyme</keyword>
<dbReference type="GO" id="GO:0042742">
    <property type="term" value="P:defense response to bacterium"/>
    <property type="evidence" value="ECO:0007669"/>
    <property type="project" value="UniProtKB-KW"/>
</dbReference>
<evidence type="ECO:0000313" key="7">
    <source>
        <dbReference type="Proteomes" id="UP000824161"/>
    </source>
</evidence>
<evidence type="ECO:0000256" key="3">
    <source>
        <dbReference type="ARBA" id="ARBA00022801"/>
    </source>
</evidence>
<organism evidence="6 7">
    <name type="scientific">Candidatus Merdimorpha stercoravium</name>
    <dbReference type="NCBI Taxonomy" id="2840863"/>
    <lineage>
        <taxon>Bacteria</taxon>
        <taxon>Pseudomonadati</taxon>
        <taxon>Bacteroidota</taxon>
        <taxon>Flavobacteriia</taxon>
        <taxon>Flavobacteriales</taxon>
        <taxon>Candidatus Merdimorpha</taxon>
    </lineage>
</organism>
<protein>
    <recommendedName>
        <fullName evidence="4">Peptidoglycan hydrolase</fullName>
    </recommendedName>
</protein>
<accession>A0A9D1KUL4</accession>
<feature type="domain" description="LysM" evidence="5">
    <location>
        <begin position="259"/>
        <end position="303"/>
    </location>
</feature>
<dbReference type="InterPro" id="IPR036779">
    <property type="entry name" value="LysM_dom_sf"/>
</dbReference>
<dbReference type="Pfam" id="PF01832">
    <property type="entry name" value="Glucosaminidase"/>
    <property type="match status" value="1"/>
</dbReference>
<reference evidence="6" key="2">
    <citation type="journal article" date="2021" name="PeerJ">
        <title>Extensive microbial diversity within the chicken gut microbiome revealed by metagenomics and culture.</title>
        <authorList>
            <person name="Gilroy R."/>
            <person name="Ravi A."/>
            <person name="Getino M."/>
            <person name="Pursley I."/>
            <person name="Horton D.L."/>
            <person name="Alikhan N.F."/>
            <person name="Baker D."/>
            <person name="Gharbi K."/>
            <person name="Hall N."/>
            <person name="Watson M."/>
            <person name="Adriaenssens E.M."/>
            <person name="Foster-Nyarko E."/>
            <person name="Jarju S."/>
            <person name="Secka A."/>
            <person name="Antonio M."/>
            <person name="Oren A."/>
            <person name="Chaudhuri R.R."/>
            <person name="La Ragione R."/>
            <person name="Hildebrand F."/>
            <person name="Pallen M.J."/>
        </authorList>
    </citation>
    <scope>NUCLEOTIDE SEQUENCE</scope>
    <source>
        <strain evidence="6">1383</strain>
    </source>
</reference>
<dbReference type="PANTHER" id="PTHR33308:SF9">
    <property type="entry name" value="PEPTIDOGLYCAN HYDROLASE FLGJ"/>
    <property type="match status" value="1"/>
</dbReference>
<dbReference type="Gene3D" id="3.10.350.10">
    <property type="entry name" value="LysM domain"/>
    <property type="match status" value="2"/>
</dbReference>
<dbReference type="PANTHER" id="PTHR33308">
    <property type="entry name" value="PEPTIDOGLYCAN HYDROLASE FLGJ"/>
    <property type="match status" value="1"/>
</dbReference>
<keyword evidence="3" id="KW-0378">Hydrolase</keyword>
<evidence type="ECO:0000313" key="6">
    <source>
        <dbReference type="EMBL" id="HIT98569.1"/>
    </source>
</evidence>
<feature type="domain" description="LysM" evidence="5">
    <location>
        <begin position="205"/>
        <end position="249"/>
    </location>
</feature>
<name>A0A9D1KUL4_9FLAO</name>
<dbReference type="SMART" id="SM00047">
    <property type="entry name" value="LYZ2"/>
    <property type="match status" value="1"/>
</dbReference>
<gene>
    <name evidence="6" type="ORF">IAC44_07015</name>
</gene>
<comment type="caution">
    <text evidence="6">The sequence shown here is derived from an EMBL/GenBank/DDBJ whole genome shotgun (WGS) entry which is preliminary data.</text>
</comment>
<evidence type="ECO:0000256" key="2">
    <source>
        <dbReference type="ARBA" id="ARBA00022638"/>
    </source>
</evidence>
<keyword evidence="1" id="KW-0929">Antimicrobial</keyword>
<dbReference type="PROSITE" id="PS51782">
    <property type="entry name" value="LYSM"/>
    <property type="match status" value="2"/>
</dbReference>